<name>B4N7A6_DROWI</name>
<keyword evidence="3" id="KW-1185">Reference proteome</keyword>
<evidence type="ECO:0000256" key="1">
    <source>
        <dbReference type="SAM" id="MobiDB-lite"/>
    </source>
</evidence>
<reference evidence="2 3" key="1">
    <citation type="journal article" date="2007" name="Nature">
        <title>Evolution of genes and genomes on the Drosophila phylogeny.</title>
        <authorList>
            <consortium name="Drosophila 12 Genomes Consortium"/>
            <person name="Clark A.G."/>
            <person name="Eisen M.B."/>
            <person name="Smith D.R."/>
            <person name="Bergman C.M."/>
            <person name="Oliver B."/>
            <person name="Markow T.A."/>
            <person name="Kaufman T.C."/>
            <person name="Kellis M."/>
            <person name="Gelbart W."/>
            <person name="Iyer V.N."/>
            <person name="Pollard D.A."/>
            <person name="Sackton T.B."/>
            <person name="Larracuente A.M."/>
            <person name="Singh N.D."/>
            <person name="Abad J.P."/>
            <person name="Abt D.N."/>
            <person name="Adryan B."/>
            <person name="Aguade M."/>
            <person name="Akashi H."/>
            <person name="Anderson W.W."/>
            <person name="Aquadro C.F."/>
            <person name="Ardell D.H."/>
            <person name="Arguello R."/>
            <person name="Artieri C.G."/>
            <person name="Barbash D.A."/>
            <person name="Barker D."/>
            <person name="Barsanti P."/>
            <person name="Batterham P."/>
            <person name="Batzoglou S."/>
            <person name="Begun D."/>
            <person name="Bhutkar A."/>
            <person name="Blanco E."/>
            <person name="Bosak S.A."/>
            <person name="Bradley R.K."/>
            <person name="Brand A.D."/>
            <person name="Brent M.R."/>
            <person name="Brooks A.N."/>
            <person name="Brown R.H."/>
            <person name="Butlin R.K."/>
            <person name="Caggese C."/>
            <person name="Calvi B.R."/>
            <person name="Bernardo de Carvalho A."/>
            <person name="Caspi A."/>
            <person name="Castrezana S."/>
            <person name="Celniker S.E."/>
            <person name="Chang J.L."/>
            <person name="Chapple C."/>
            <person name="Chatterji S."/>
            <person name="Chinwalla A."/>
            <person name="Civetta A."/>
            <person name="Clifton S.W."/>
            <person name="Comeron J.M."/>
            <person name="Costello J.C."/>
            <person name="Coyne J.A."/>
            <person name="Daub J."/>
            <person name="David R.G."/>
            <person name="Delcher A.L."/>
            <person name="Delehaunty K."/>
            <person name="Do C.B."/>
            <person name="Ebling H."/>
            <person name="Edwards K."/>
            <person name="Eickbush T."/>
            <person name="Evans J.D."/>
            <person name="Filipski A."/>
            <person name="Findeiss S."/>
            <person name="Freyhult E."/>
            <person name="Fulton L."/>
            <person name="Fulton R."/>
            <person name="Garcia A.C."/>
            <person name="Gardiner A."/>
            <person name="Garfield D.A."/>
            <person name="Garvin B.E."/>
            <person name="Gibson G."/>
            <person name="Gilbert D."/>
            <person name="Gnerre S."/>
            <person name="Godfrey J."/>
            <person name="Good R."/>
            <person name="Gotea V."/>
            <person name="Gravely B."/>
            <person name="Greenberg A.J."/>
            <person name="Griffiths-Jones S."/>
            <person name="Gross S."/>
            <person name="Guigo R."/>
            <person name="Gustafson E.A."/>
            <person name="Haerty W."/>
            <person name="Hahn M.W."/>
            <person name="Halligan D.L."/>
            <person name="Halpern A.L."/>
            <person name="Halter G.M."/>
            <person name="Han M.V."/>
            <person name="Heger A."/>
            <person name="Hillier L."/>
            <person name="Hinrichs A.S."/>
            <person name="Holmes I."/>
            <person name="Hoskins R.A."/>
            <person name="Hubisz M.J."/>
            <person name="Hultmark D."/>
            <person name="Huntley M.A."/>
            <person name="Jaffe D.B."/>
            <person name="Jagadeeshan S."/>
            <person name="Jeck W.R."/>
            <person name="Johnson J."/>
            <person name="Jones C.D."/>
            <person name="Jordan W.C."/>
            <person name="Karpen G.H."/>
            <person name="Kataoka E."/>
            <person name="Keightley P.D."/>
            <person name="Kheradpour P."/>
            <person name="Kirkness E.F."/>
            <person name="Koerich L.B."/>
            <person name="Kristiansen K."/>
            <person name="Kudrna D."/>
            <person name="Kulathinal R.J."/>
            <person name="Kumar S."/>
            <person name="Kwok R."/>
            <person name="Lander E."/>
            <person name="Langley C.H."/>
            <person name="Lapoint R."/>
            <person name="Lazzaro B.P."/>
            <person name="Lee S.J."/>
            <person name="Levesque L."/>
            <person name="Li R."/>
            <person name="Lin C.F."/>
            <person name="Lin M.F."/>
            <person name="Lindblad-Toh K."/>
            <person name="Llopart A."/>
            <person name="Long M."/>
            <person name="Low L."/>
            <person name="Lozovsky E."/>
            <person name="Lu J."/>
            <person name="Luo M."/>
            <person name="Machado C.A."/>
            <person name="Makalowski W."/>
            <person name="Marzo M."/>
            <person name="Matsuda M."/>
            <person name="Matzkin L."/>
            <person name="McAllister B."/>
            <person name="McBride C.S."/>
            <person name="McKernan B."/>
            <person name="McKernan K."/>
            <person name="Mendez-Lago M."/>
            <person name="Minx P."/>
            <person name="Mollenhauer M.U."/>
            <person name="Montooth K."/>
            <person name="Mount S.M."/>
            <person name="Mu X."/>
            <person name="Myers E."/>
            <person name="Negre B."/>
            <person name="Newfeld S."/>
            <person name="Nielsen R."/>
            <person name="Noor M.A."/>
            <person name="O'Grady P."/>
            <person name="Pachter L."/>
            <person name="Papaceit M."/>
            <person name="Parisi M.J."/>
            <person name="Parisi M."/>
            <person name="Parts L."/>
            <person name="Pedersen J.S."/>
            <person name="Pesole G."/>
            <person name="Phillippy A.M."/>
            <person name="Ponting C.P."/>
            <person name="Pop M."/>
            <person name="Porcelli D."/>
            <person name="Powell J.R."/>
            <person name="Prohaska S."/>
            <person name="Pruitt K."/>
            <person name="Puig M."/>
            <person name="Quesneville H."/>
            <person name="Ram K.R."/>
            <person name="Rand D."/>
            <person name="Rasmussen M.D."/>
            <person name="Reed L.K."/>
            <person name="Reenan R."/>
            <person name="Reily A."/>
            <person name="Remington K.A."/>
            <person name="Rieger T.T."/>
            <person name="Ritchie M.G."/>
            <person name="Robin C."/>
            <person name="Rogers Y.H."/>
            <person name="Rohde C."/>
            <person name="Rozas J."/>
            <person name="Rubenfield M.J."/>
            <person name="Ruiz A."/>
            <person name="Russo S."/>
            <person name="Salzberg S.L."/>
            <person name="Sanchez-Gracia A."/>
            <person name="Saranga D.J."/>
            <person name="Sato H."/>
            <person name="Schaeffer S.W."/>
            <person name="Schatz M.C."/>
            <person name="Schlenke T."/>
            <person name="Schwartz R."/>
            <person name="Segarra C."/>
            <person name="Singh R.S."/>
            <person name="Sirot L."/>
            <person name="Sirota M."/>
            <person name="Sisneros N.B."/>
            <person name="Smith C.D."/>
            <person name="Smith T.F."/>
            <person name="Spieth J."/>
            <person name="Stage D.E."/>
            <person name="Stark A."/>
            <person name="Stephan W."/>
            <person name="Strausberg R.L."/>
            <person name="Strempel S."/>
            <person name="Sturgill D."/>
            <person name="Sutton G."/>
            <person name="Sutton G.G."/>
            <person name="Tao W."/>
            <person name="Teichmann S."/>
            <person name="Tobari Y.N."/>
            <person name="Tomimura Y."/>
            <person name="Tsolas J.M."/>
            <person name="Valente V.L."/>
            <person name="Venter E."/>
            <person name="Venter J.C."/>
            <person name="Vicario S."/>
            <person name="Vieira F.G."/>
            <person name="Vilella A.J."/>
            <person name="Villasante A."/>
            <person name="Walenz B."/>
            <person name="Wang J."/>
            <person name="Wasserman M."/>
            <person name="Watts T."/>
            <person name="Wilson D."/>
            <person name="Wilson R.K."/>
            <person name="Wing R.A."/>
            <person name="Wolfner M.F."/>
            <person name="Wong A."/>
            <person name="Wong G.K."/>
            <person name="Wu C.I."/>
            <person name="Wu G."/>
            <person name="Yamamoto D."/>
            <person name="Yang H.P."/>
            <person name="Yang S.P."/>
            <person name="Yorke J.A."/>
            <person name="Yoshida K."/>
            <person name="Zdobnov E."/>
            <person name="Zhang P."/>
            <person name="Zhang Y."/>
            <person name="Zimin A.V."/>
            <person name="Baldwin J."/>
            <person name="Abdouelleil A."/>
            <person name="Abdulkadir J."/>
            <person name="Abebe A."/>
            <person name="Abera B."/>
            <person name="Abreu J."/>
            <person name="Acer S.C."/>
            <person name="Aftuck L."/>
            <person name="Alexander A."/>
            <person name="An P."/>
            <person name="Anderson E."/>
            <person name="Anderson S."/>
            <person name="Arachi H."/>
            <person name="Azer M."/>
            <person name="Bachantsang P."/>
            <person name="Barry A."/>
            <person name="Bayul T."/>
            <person name="Berlin A."/>
            <person name="Bessette D."/>
            <person name="Bloom T."/>
            <person name="Blye J."/>
            <person name="Boguslavskiy L."/>
            <person name="Bonnet C."/>
            <person name="Boukhgalter B."/>
            <person name="Bourzgui I."/>
            <person name="Brown A."/>
            <person name="Cahill P."/>
            <person name="Channer S."/>
            <person name="Cheshatsang Y."/>
            <person name="Chuda L."/>
            <person name="Citroen M."/>
            <person name="Collymore A."/>
            <person name="Cooke P."/>
            <person name="Costello M."/>
            <person name="D'Aco K."/>
            <person name="Daza R."/>
            <person name="De Haan G."/>
            <person name="DeGray S."/>
            <person name="DeMaso C."/>
            <person name="Dhargay N."/>
            <person name="Dooley K."/>
            <person name="Dooley E."/>
            <person name="Doricent M."/>
            <person name="Dorje P."/>
            <person name="Dorjee K."/>
            <person name="Dupes A."/>
            <person name="Elong R."/>
            <person name="Falk J."/>
            <person name="Farina A."/>
            <person name="Faro S."/>
            <person name="Ferguson D."/>
            <person name="Fisher S."/>
            <person name="Foley C.D."/>
            <person name="Franke A."/>
            <person name="Friedrich D."/>
            <person name="Gadbois L."/>
            <person name="Gearin G."/>
            <person name="Gearin C.R."/>
            <person name="Giannoukos G."/>
            <person name="Goode T."/>
            <person name="Graham J."/>
            <person name="Grandbois E."/>
            <person name="Grewal S."/>
            <person name="Gyaltsen K."/>
            <person name="Hafez N."/>
            <person name="Hagos B."/>
            <person name="Hall J."/>
            <person name="Henson C."/>
            <person name="Hollinger A."/>
            <person name="Honan T."/>
            <person name="Huard M.D."/>
            <person name="Hughes L."/>
            <person name="Hurhula B."/>
            <person name="Husby M.E."/>
            <person name="Kamat A."/>
            <person name="Kanga B."/>
            <person name="Kashin S."/>
            <person name="Khazanovich D."/>
            <person name="Kisner P."/>
            <person name="Lance K."/>
            <person name="Lara M."/>
            <person name="Lee W."/>
            <person name="Lennon N."/>
            <person name="Letendre F."/>
            <person name="LeVine R."/>
            <person name="Lipovsky A."/>
            <person name="Liu X."/>
            <person name="Liu J."/>
            <person name="Liu S."/>
            <person name="Lokyitsang T."/>
            <person name="Lokyitsang Y."/>
            <person name="Lubonja R."/>
            <person name="Lui A."/>
            <person name="MacDonald P."/>
            <person name="Magnisalis V."/>
            <person name="Maru K."/>
            <person name="Matthews C."/>
            <person name="McCusker W."/>
            <person name="McDonough S."/>
            <person name="Mehta T."/>
            <person name="Meldrim J."/>
            <person name="Meneus L."/>
            <person name="Mihai O."/>
            <person name="Mihalev A."/>
            <person name="Mihova T."/>
            <person name="Mittelman R."/>
            <person name="Mlenga V."/>
            <person name="Montmayeur A."/>
            <person name="Mulrain L."/>
            <person name="Navidi A."/>
            <person name="Naylor J."/>
            <person name="Negash T."/>
            <person name="Nguyen T."/>
            <person name="Nguyen N."/>
            <person name="Nicol R."/>
            <person name="Norbu C."/>
            <person name="Norbu N."/>
            <person name="Novod N."/>
            <person name="O'Neill B."/>
            <person name="Osman S."/>
            <person name="Markiewicz E."/>
            <person name="Oyono O.L."/>
            <person name="Patti C."/>
            <person name="Phunkhang P."/>
            <person name="Pierre F."/>
            <person name="Priest M."/>
            <person name="Raghuraman S."/>
            <person name="Rege F."/>
            <person name="Reyes R."/>
            <person name="Rise C."/>
            <person name="Rogov P."/>
            <person name="Ross K."/>
            <person name="Ryan E."/>
            <person name="Settipalli S."/>
            <person name="Shea T."/>
            <person name="Sherpa N."/>
            <person name="Shi L."/>
            <person name="Shih D."/>
            <person name="Sparrow T."/>
            <person name="Spaulding J."/>
            <person name="Stalker J."/>
            <person name="Stange-Thomann N."/>
            <person name="Stavropoulos S."/>
            <person name="Stone C."/>
            <person name="Strader C."/>
            <person name="Tesfaye S."/>
            <person name="Thomson T."/>
            <person name="Thoulutsang Y."/>
            <person name="Thoulutsang D."/>
            <person name="Topham K."/>
            <person name="Topping I."/>
            <person name="Tsamla T."/>
            <person name="Vassiliev H."/>
            <person name="Vo A."/>
            <person name="Wangchuk T."/>
            <person name="Wangdi T."/>
            <person name="Weiand M."/>
            <person name="Wilkinson J."/>
            <person name="Wilson A."/>
            <person name="Yadav S."/>
            <person name="Young G."/>
            <person name="Yu Q."/>
            <person name="Zembek L."/>
            <person name="Zhong D."/>
            <person name="Zimmer A."/>
            <person name="Zwirko Z."/>
            <person name="Jaffe D.B."/>
            <person name="Alvarez P."/>
            <person name="Brockman W."/>
            <person name="Butler J."/>
            <person name="Chin C."/>
            <person name="Gnerre S."/>
            <person name="Grabherr M."/>
            <person name="Kleber M."/>
            <person name="Mauceli E."/>
            <person name="MacCallum I."/>
        </authorList>
    </citation>
    <scope>NUCLEOTIDE SEQUENCE [LARGE SCALE GENOMIC DNA]</scope>
    <source>
        <strain evidence="3">Tucson 14030-0811.24</strain>
    </source>
</reference>
<dbReference type="OrthoDB" id="7870703at2759"/>
<sequence length="175" mass="18415">MENGNYNSAEFGWEYGAGAGGQPQGQMQMNQGGRGQGGYSGQQWLHSNQGNTYNYQQRAMSQNGRNGGMGAESSPFSSYNDAMMQAYTDFGGKDMFSMQGESINMGSMDSGMSGNAMAMGMGGGSSTRNGLGGGNPRNGMGGGNAQRSYGGYSNNGLDNPRQQYGQGQSQNQGWF</sequence>
<evidence type="ECO:0000313" key="2">
    <source>
        <dbReference type="EMBL" id="EDW80247.2"/>
    </source>
</evidence>
<evidence type="ECO:0000313" key="3">
    <source>
        <dbReference type="Proteomes" id="UP000007798"/>
    </source>
</evidence>
<protein>
    <submittedName>
        <fullName evidence="2">Uncharacterized protein</fullName>
    </submittedName>
</protein>
<dbReference type="AlphaFoldDB" id="B4N7A6"/>
<feature type="compositionally biased region" description="Gly residues" evidence="1">
    <location>
        <begin position="121"/>
        <end position="144"/>
    </location>
</feature>
<dbReference type="KEGG" id="dwi:6646581"/>
<organism evidence="2 3">
    <name type="scientific">Drosophila willistoni</name>
    <name type="common">Fruit fly</name>
    <dbReference type="NCBI Taxonomy" id="7260"/>
    <lineage>
        <taxon>Eukaryota</taxon>
        <taxon>Metazoa</taxon>
        <taxon>Ecdysozoa</taxon>
        <taxon>Arthropoda</taxon>
        <taxon>Hexapoda</taxon>
        <taxon>Insecta</taxon>
        <taxon>Pterygota</taxon>
        <taxon>Neoptera</taxon>
        <taxon>Endopterygota</taxon>
        <taxon>Diptera</taxon>
        <taxon>Brachycera</taxon>
        <taxon>Muscomorpha</taxon>
        <taxon>Ephydroidea</taxon>
        <taxon>Drosophilidae</taxon>
        <taxon>Drosophila</taxon>
        <taxon>Sophophora</taxon>
    </lineage>
</organism>
<feature type="region of interest" description="Disordered" evidence="1">
    <location>
        <begin position="121"/>
        <end position="175"/>
    </location>
</feature>
<accession>B4N7A6</accession>
<dbReference type="Proteomes" id="UP000007798">
    <property type="component" value="Unassembled WGS sequence"/>
</dbReference>
<dbReference type="HOGENOM" id="CLU_1541721_0_0_1"/>
<feature type="compositionally biased region" description="Low complexity" evidence="1">
    <location>
        <begin position="162"/>
        <end position="175"/>
    </location>
</feature>
<feature type="region of interest" description="Disordered" evidence="1">
    <location>
        <begin position="17"/>
        <end position="40"/>
    </location>
</feature>
<gene>
    <name evidence="2" type="primary">Dwil\GK21102</name>
    <name evidence="2" type="ORF">Dwil_GK21102</name>
</gene>
<feature type="compositionally biased region" description="Polar residues" evidence="1">
    <location>
        <begin position="145"/>
        <end position="161"/>
    </location>
</feature>
<dbReference type="EMBL" id="CH964182">
    <property type="protein sequence ID" value="EDW80247.2"/>
    <property type="molecule type" value="Genomic_DNA"/>
</dbReference>
<dbReference type="STRING" id="7260.B4N7A6"/>
<proteinExistence type="predicted"/>
<dbReference type="InParanoid" id="B4N7A6"/>